<name>A0A5C6DYX7_9BACT</name>
<evidence type="ECO:0008006" key="3">
    <source>
        <dbReference type="Google" id="ProtNLM"/>
    </source>
</evidence>
<reference evidence="1 2" key="1">
    <citation type="submission" date="2019-02" db="EMBL/GenBank/DDBJ databases">
        <title>Deep-cultivation of Planctomycetes and their phenomic and genomic characterization uncovers novel biology.</title>
        <authorList>
            <person name="Wiegand S."/>
            <person name="Jogler M."/>
            <person name="Boedeker C."/>
            <person name="Pinto D."/>
            <person name="Vollmers J."/>
            <person name="Rivas-Marin E."/>
            <person name="Kohn T."/>
            <person name="Peeters S.H."/>
            <person name="Heuer A."/>
            <person name="Rast P."/>
            <person name="Oberbeckmann S."/>
            <person name="Bunk B."/>
            <person name="Jeske O."/>
            <person name="Meyerdierks A."/>
            <person name="Storesund J.E."/>
            <person name="Kallscheuer N."/>
            <person name="Luecker S."/>
            <person name="Lage O.M."/>
            <person name="Pohl T."/>
            <person name="Merkel B.J."/>
            <person name="Hornburger P."/>
            <person name="Mueller R.-W."/>
            <person name="Bruemmer F."/>
            <person name="Labrenz M."/>
            <person name="Spormann A.M."/>
            <person name="Op Den Camp H."/>
            <person name="Overmann J."/>
            <person name="Amann R."/>
            <person name="Jetten M.S.M."/>
            <person name="Mascher T."/>
            <person name="Medema M.H."/>
            <person name="Devos D.P."/>
            <person name="Kaster A.-K."/>
            <person name="Ovreas L."/>
            <person name="Rohde M."/>
            <person name="Galperin M.Y."/>
            <person name="Jogler C."/>
        </authorList>
    </citation>
    <scope>NUCLEOTIDE SEQUENCE [LARGE SCALE GENOMIC DNA]</scope>
    <source>
        <strain evidence="1 2">Poly41</strain>
    </source>
</reference>
<proteinExistence type="predicted"/>
<dbReference type="EMBL" id="SJPV01000001">
    <property type="protein sequence ID" value="TWU41850.1"/>
    <property type="molecule type" value="Genomic_DNA"/>
</dbReference>
<dbReference type="OrthoDB" id="5696983at2"/>
<gene>
    <name evidence="1" type="ORF">Poly41_01420</name>
</gene>
<evidence type="ECO:0000313" key="1">
    <source>
        <dbReference type="EMBL" id="TWU41850.1"/>
    </source>
</evidence>
<protein>
    <recommendedName>
        <fullName evidence="3">Exostosin family protein</fullName>
    </recommendedName>
</protein>
<dbReference type="AlphaFoldDB" id="A0A5C6DYX7"/>
<organism evidence="1 2">
    <name type="scientific">Novipirellula artificiosorum</name>
    <dbReference type="NCBI Taxonomy" id="2528016"/>
    <lineage>
        <taxon>Bacteria</taxon>
        <taxon>Pseudomonadati</taxon>
        <taxon>Planctomycetota</taxon>
        <taxon>Planctomycetia</taxon>
        <taxon>Pirellulales</taxon>
        <taxon>Pirellulaceae</taxon>
        <taxon>Novipirellula</taxon>
    </lineage>
</organism>
<dbReference type="RefSeq" id="WP_146524011.1">
    <property type="nucleotide sequence ID" value="NZ_SJPV01000001.1"/>
</dbReference>
<sequence>MQLKNVLRFPFDIHRANRILANRAATIIDLGPIYPNRPIVLDLYTSQMLLDCGRHFASLAHYSGKIGSRFAVRSTRLMLAGIAHKRYGAEMLAQPHATWIPADGEIPAAALVLSDVSLSQQTRSRSTGPTFEMLIGRDIPPNRPVMPYPMHPATLSGFEKHRLNDLREPRNREGILFAGSQKARYSRNPMQRTFGVLGRLQLLETLRQIQDPSIVLRDSATEPIEANDWLPFLAKHRFFVCCPGVAQPMCHNLIESMSVGTIPLIEYGDRLRPELVDGFNAVCFRGSNGLREAIARIRGFSIDQLEQMSRNVSQTYDESLCGKQFLRSLRDATVDTAAGQVVMPFHSENLFASERSDAA</sequence>
<evidence type="ECO:0000313" key="2">
    <source>
        <dbReference type="Proteomes" id="UP000319143"/>
    </source>
</evidence>
<accession>A0A5C6DYX7</accession>
<dbReference type="Proteomes" id="UP000319143">
    <property type="component" value="Unassembled WGS sequence"/>
</dbReference>
<keyword evidence="2" id="KW-1185">Reference proteome</keyword>
<comment type="caution">
    <text evidence="1">The sequence shown here is derived from an EMBL/GenBank/DDBJ whole genome shotgun (WGS) entry which is preliminary data.</text>
</comment>